<protein>
    <submittedName>
        <fullName evidence="2">Class I SAM-dependent methyltransferase</fullName>
    </submittedName>
</protein>
<dbReference type="CDD" id="cd02440">
    <property type="entry name" value="AdoMet_MTases"/>
    <property type="match status" value="1"/>
</dbReference>
<dbReference type="Pfam" id="PF13649">
    <property type="entry name" value="Methyltransf_25"/>
    <property type="match status" value="1"/>
</dbReference>
<reference evidence="2" key="1">
    <citation type="submission" date="2020-09" db="EMBL/GenBank/DDBJ databases">
        <authorList>
            <person name="Kim M.K."/>
        </authorList>
    </citation>
    <scope>NUCLEOTIDE SEQUENCE</scope>
    <source>
        <strain evidence="2">BT702</strain>
    </source>
</reference>
<keyword evidence="2" id="KW-0808">Transferase</keyword>
<dbReference type="SUPFAM" id="SSF53335">
    <property type="entry name" value="S-adenosyl-L-methionine-dependent methyltransferases"/>
    <property type="match status" value="1"/>
</dbReference>
<dbReference type="EMBL" id="JACWZY010000011">
    <property type="protein sequence ID" value="MBD2701988.1"/>
    <property type="molecule type" value="Genomic_DNA"/>
</dbReference>
<keyword evidence="3" id="KW-1185">Reference proteome</keyword>
<name>A0A926Y1Q6_9BACT</name>
<dbReference type="Gene3D" id="3.40.50.150">
    <property type="entry name" value="Vaccinia Virus protein VP39"/>
    <property type="match status" value="1"/>
</dbReference>
<evidence type="ECO:0000259" key="1">
    <source>
        <dbReference type="Pfam" id="PF13649"/>
    </source>
</evidence>
<organism evidence="2 3">
    <name type="scientific">Spirosoma profusum</name>
    <dbReference type="NCBI Taxonomy" id="2771354"/>
    <lineage>
        <taxon>Bacteria</taxon>
        <taxon>Pseudomonadati</taxon>
        <taxon>Bacteroidota</taxon>
        <taxon>Cytophagia</taxon>
        <taxon>Cytophagales</taxon>
        <taxon>Cytophagaceae</taxon>
        <taxon>Spirosoma</taxon>
    </lineage>
</organism>
<dbReference type="AlphaFoldDB" id="A0A926Y1Q6"/>
<keyword evidence="2" id="KW-0489">Methyltransferase</keyword>
<sequence length="221" mass="25613">MFDGFDLVAPVYDALATLVFGRRLQRAQVVWLHQIPADASILIVGGGTGWLLQQVLMHCQPRQVLYLETSRQMVNRAVRRIIKSRQIGSVEFRIGDEQTLQSDERYDVVMTPFLLDLFTEETLRSRMIPQLRNVLKPDGQWHVTDFVQPNSRWQKGLLWLMIRFFRLTARIETKQLADWQAIMNESGLAVQQRSRQVDGMATAEIWNLRTRNAFTAGQLID</sequence>
<feature type="domain" description="Methyltransferase" evidence="1">
    <location>
        <begin position="41"/>
        <end position="139"/>
    </location>
</feature>
<proteinExistence type="predicted"/>
<dbReference type="InterPro" id="IPR029063">
    <property type="entry name" value="SAM-dependent_MTases_sf"/>
</dbReference>
<comment type="caution">
    <text evidence="2">The sequence shown here is derived from an EMBL/GenBank/DDBJ whole genome shotgun (WGS) entry which is preliminary data.</text>
</comment>
<dbReference type="Proteomes" id="UP000598820">
    <property type="component" value="Unassembled WGS sequence"/>
</dbReference>
<evidence type="ECO:0000313" key="3">
    <source>
        <dbReference type="Proteomes" id="UP000598820"/>
    </source>
</evidence>
<dbReference type="GO" id="GO:0008168">
    <property type="term" value="F:methyltransferase activity"/>
    <property type="evidence" value="ECO:0007669"/>
    <property type="project" value="UniProtKB-KW"/>
</dbReference>
<evidence type="ECO:0000313" key="2">
    <source>
        <dbReference type="EMBL" id="MBD2701988.1"/>
    </source>
</evidence>
<dbReference type="InterPro" id="IPR041698">
    <property type="entry name" value="Methyltransf_25"/>
</dbReference>
<dbReference type="GO" id="GO:0032259">
    <property type="term" value="P:methylation"/>
    <property type="evidence" value="ECO:0007669"/>
    <property type="project" value="UniProtKB-KW"/>
</dbReference>
<gene>
    <name evidence="2" type="ORF">IC229_15165</name>
</gene>
<accession>A0A926Y1Q6</accession>
<dbReference type="RefSeq" id="WP_190887837.1">
    <property type="nucleotide sequence ID" value="NZ_JACWZY010000011.1"/>
</dbReference>